<keyword evidence="2" id="KW-1133">Transmembrane helix</keyword>
<accession>A0A1Y4LTG7</accession>
<feature type="region of interest" description="Disordered" evidence="1">
    <location>
        <begin position="1"/>
        <end position="76"/>
    </location>
</feature>
<name>A0A1Y4LTG7_9FIRM</name>
<feature type="transmembrane region" description="Helical" evidence="2">
    <location>
        <begin position="89"/>
        <end position="111"/>
    </location>
</feature>
<protein>
    <submittedName>
        <fullName evidence="3">Uncharacterized protein</fullName>
    </submittedName>
</protein>
<keyword evidence="2" id="KW-0472">Membrane</keyword>
<feature type="compositionally biased region" description="Acidic residues" evidence="1">
    <location>
        <begin position="50"/>
        <end position="74"/>
    </location>
</feature>
<keyword evidence="2" id="KW-0812">Transmembrane</keyword>
<dbReference type="Proteomes" id="UP000195326">
    <property type="component" value="Unassembled WGS sequence"/>
</dbReference>
<organism evidence="3 4">
    <name type="scientific">Butyricicoccus pullicaecorum</name>
    <dbReference type="NCBI Taxonomy" id="501571"/>
    <lineage>
        <taxon>Bacteria</taxon>
        <taxon>Bacillati</taxon>
        <taxon>Bacillota</taxon>
        <taxon>Clostridia</taxon>
        <taxon>Eubacteriales</taxon>
        <taxon>Butyricicoccaceae</taxon>
        <taxon>Butyricicoccus</taxon>
    </lineage>
</organism>
<sequence length="164" mass="17681">MEEKTLRETDETVDAAQADEMTAPVDDTPAEQAEPTEQAVTLREDKVPESEEYDEDEEDDDEEEDDEAVEEEVDNTPPYCDKVFGVYRLALYGICFGYGGGLLVTGLFGIITGREVTTSSIPGIVGAVIGYLIGAYATKRLQAKAKAEAEAAEAAAQSTESQAE</sequence>
<gene>
    <name evidence="3" type="ORF">B5F15_03705</name>
</gene>
<dbReference type="RefSeq" id="WP_087414400.1">
    <property type="nucleotide sequence ID" value="NZ_NFKL01000004.1"/>
</dbReference>
<evidence type="ECO:0000256" key="1">
    <source>
        <dbReference type="SAM" id="MobiDB-lite"/>
    </source>
</evidence>
<evidence type="ECO:0000313" key="3">
    <source>
        <dbReference type="EMBL" id="OUP59927.1"/>
    </source>
</evidence>
<dbReference type="AlphaFoldDB" id="A0A1Y4LTG7"/>
<dbReference type="STRING" id="501571.GCA_900143195_01702"/>
<evidence type="ECO:0000256" key="2">
    <source>
        <dbReference type="SAM" id="Phobius"/>
    </source>
</evidence>
<reference evidence="4" key="1">
    <citation type="submission" date="2017-04" db="EMBL/GenBank/DDBJ databases">
        <title>Function of individual gut microbiota members based on whole genome sequencing of pure cultures obtained from chicken caecum.</title>
        <authorList>
            <person name="Medvecky M."/>
            <person name="Cejkova D."/>
            <person name="Polansky O."/>
            <person name="Karasova D."/>
            <person name="Kubasova T."/>
            <person name="Cizek A."/>
            <person name="Rychlik I."/>
        </authorList>
    </citation>
    <scope>NUCLEOTIDE SEQUENCE [LARGE SCALE GENOMIC DNA]</scope>
    <source>
        <strain evidence="4">An179</strain>
    </source>
</reference>
<comment type="caution">
    <text evidence="3">The sequence shown here is derived from an EMBL/GenBank/DDBJ whole genome shotgun (WGS) entry which is preliminary data.</text>
</comment>
<feature type="transmembrane region" description="Helical" evidence="2">
    <location>
        <begin position="117"/>
        <end position="137"/>
    </location>
</feature>
<proteinExistence type="predicted"/>
<evidence type="ECO:0000313" key="4">
    <source>
        <dbReference type="Proteomes" id="UP000195326"/>
    </source>
</evidence>
<feature type="compositionally biased region" description="Basic and acidic residues" evidence="1">
    <location>
        <begin position="1"/>
        <end position="10"/>
    </location>
</feature>
<dbReference type="EMBL" id="NFKL01000004">
    <property type="protein sequence ID" value="OUP59927.1"/>
    <property type="molecule type" value="Genomic_DNA"/>
</dbReference>